<evidence type="ECO:0000313" key="8">
    <source>
        <dbReference type="EMBL" id="PIL36167.1"/>
    </source>
</evidence>
<dbReference type="GO" id="GO:0004037">
    <property type="term" value="F:allantoicase activity"/>
    <property type="evidence" value="ECO:0007669"/>
    <property type="project" value="InterPro"/>
</dbReference>
<dbReference type="OrthoDB" id="10266039at2759"/>
<evidence type="ECO:0000256" key="4">
    <source>
        <dbReference type="ARBA" id="ARBA00022801"/>
    </source>
</evidence>
<dbReference type="GO" id="GO:0000256">
    <property type="term" value="P:allantoin catabolic process"/>
    <property type="evidence" value="ECO:0007669"/>
    <property type="project" value="InterPro"/>
</dbReference>
<evidence type="ECO:0000313" key="9">
    <source>
        <dbReference type="Proteomes" id="UP000230002"/>
    </source>
</evidence>
<dbReference type="AlphaFoldDB" id="A0A2G8SQX9"/>
<comment type="similarity">
    <text evidence="1">Belongs to the allantoicase family.</text>
</comment>
<evidence type="ECO:0000256" key="2">
    <source>
        <dbReference type="ARBA" id="ARBA00011738"/>
    </source>
</evidence>
<comment type="catalytic activity">
    <reaction evidence="6">
        <text>(S)-ureidoglycolate = urea + glyoxylate</text>
        <dbReference type="Rhea" id="RHEA:11304"/>
        <dbReference type="ChEBI" id="CHEBI:16199"/>
        <dbReference type="ChEBI" id="CHEBI:36655"/>
        <dbReference type="ChEBI" id="CHEBI:57296"/>
        <dbReference type="EC" id="4.3.2.3"/>
    </reaction>
</comment>
<dbReference type="FunFam" id="2.60.120.260:FF:000059">
    <property type="entry name" value="Probable allantoicase"/>
    <property type="match status" value="1"/>
</dbReference>
<evidence type="ECO:0000256" key="1">
    <source>
        <dbReference type="ARBA" id="ARBA00009242"/>
    </source>
</evidence>
<dbReference type="NCBIfam" id="TIGR02961">
    <property type="entry name" value="allantoicase"/>
    <property type="match status" value="1"/>
</dbReference>
<gene>
    <name evidence="8" type="ORF">GSI_01827</name>
</gene>
<dbReference type="HAMAP" id="MF_00813">
    <property type="entry name" value="Allantoicase"/>
    <property type="match status" value="1"/>
</dbReference>
<dbReference type="Pfam" id="PF03561">
    <property type="entry name" value="Allantoicase"/>
    <property type="match status" value="2"/>
</dbReference>
<protein>
    <recommendedName>
        <fullName evidence="7">Allantoicase domain-containing protein</fullName>
    </recommendedName>
</protein>
<accession>A0A2G8SQX9</accession>
<proteinExistence type="inferred from homology"/>
<organism evidence="8 9">
    <name type="scientific">Ganoderma sinense ZZ0214-1</name>
    <dbReference type="NCBI Taxonomy" id="1077348"/>
    <lineage>
        <taxon>Eukaryota</taxon>
        <taxon>Fungi</taxon>
        <taxon>Dikarya</taxon>
        <taxon>Basidiomycota</taxon>
        <taxon>Agaricomycotina</taxon>
        <taxon>Agaricomycetes</taxon>
        <taxon>Polyporales</taxon>
        <taxon>Polyporaceae</taxon>
        <taxon>Ganoderma</taxon>
    </lineage>
</organism>
<dbReference type="InterPro" id="IPR005164">
    <property type="entry name" value="Allantoicase"/>
</dbReference>
<dbReference type="SUPFAM" id="SSF49785">
    <property type="entry name" value="Galactose-binding domain-like"/>
    <property type="match status" value="2"/>
</dbReference>
<dbReference type="GO" id="GO:0006144">
    <property type="term" value="P:purine nucleobase metabolic process"/>
    <property type="evidence" value="ECO:0007669"/>
    <property type="project" value="UniProtKB-KW"/>
</dbReference>
<name>A0A2G8SQX9_9APHY</name>
<dbReference type="InterPro" id="IPR024060">
    <property type="entry name" value="Ureidoglycolate_lyase_dom_sf"/>
</dbReference>
<evidence type="ECO:0000256" key="3">
    <source>
        <dbReference type="ARBA" id="ARBA00022631"/>
    </source>
</evidence>
<dbReference type="GO" id="GO:0004848">
    <property type="term" value="F:ureidoglycolate hydrolase activity"/>
    <property type="evidence" value="ECO:0007669"/>
    <property type="project" value="InterPro"/>
</dbReference>
<dbReference type="SUPFAM" id="SSF51182">
    <property type="entry name" value="RmlC-like cupins"/>
    <property type="match status" value="1"/>
</dbReference>
<dbReference type="InterPro" id="IPR015908">
    <property type="entry name" value="Allantoicase_dom"/>
</dbReference>
<comment type="subunit">
    <text evidence="2">Homodimer.</text>
</comment>
<comment type="caution">
    <text evidence="8">The sequence shown here is derived from an EMBL/GenBank/DDBJ whole genome shotgun (WGS) entry which is preliminary data.</text>
</comment>
<dbReference type="STRING" id="1077348.A0A2G8SQX9"/>
<dbReference type="PANTHER" id="PTHR12045">
    <property type="entry name" value="ALLANTOICASE"/>
    <property type="match status" value="1"/>
</dbReference>
<keyword evidence="5" id="KW-0456">Lyase</keyword>
<dbReference type="GO" id="GO:0050385">
    <property type="term" value="F:ureidoglycolate lyase activity"/>
    <property type="evidence" value="ECO:0007669"/>
    <property type="project" value="UniProtKB-EC"/>
</dbReference>
<dbReference type="Gene3D" id="2.60.120.260">
    <property type="entry name" value="Galactose-binding domain-like"/>
    <property type="match status" value="2"/>
</dbReference>
<evidence type="ECO:0000256" key="5">
    <source>
        <dbReference type="ARBA" id="ARBA00023239"/>
    </source>
</evidence>
<feature type="domain" description="Allantoicase" evidence="7">
    <location>
        <begin position="27"/>
        <end position="174"/>
    </location>
</feature>
<dbReference type="InterPro" id="IPR011051">
    <property type="entry name" value="RmlC_Cupin_sf"/>
</dbReference>
<reference evidence="8 9" key="1">
    <citation type="journal article" date="2015" name="Sci. Rep.">
        <title>Chromosome-level genome map provides insights into diverse defense mechanisms in the medicinal fungus Ganoderma sinense.</title>
        <authorList>
            <person name="Zhu Y."/>
            <person name="Xu J."/>
            <person name="Sun C."/>
            <person name="Zhou S."/>
            <person name="Xu H."/>
            <person name="Nelson D.R."/>
            <person name="Qian J."/>
            <person name="Song J."/>
            <person name="Luo H."/>
            <person name="Xiang L."/>
            <person name="Li Y."/>
            <person name="Xu Z."/>
            <person name="Ji A."/>
            <person name="Wang L."/>
            <person name="Lu S."/>
            <person name="Hayward A."/>
            <person name="Sun W."/>
            <person name="Li X."/>
            <person name="Schwartz D.C."/>
            <person name="Wang Y."/>
            <person name="Chen S."/>
        </authorList>
    </citation>
    <scope>NUCLEOTIDE SEQUENCE [LARGE SCALE GENOMIC DNA]</scope>
    <source>
        <strain evidence="8 9">ZZ0214-1</strain>
    </source>
</reference>
<keyword evidence="3" id="KW-0659">Purine metabolism</keyword>
<dbReference type="PANTHER" id="PTHR12045:SF3">
    <property type="entry name" value="INACTIVE ALLANTOICASE-RELATED"/>
    <property type="match status" value="1"/>
</dbReference>
<keyword evidence="4" id="KW-0378">Hydrolase</keyword>
<dbReference type="Pfam" id="PF04115">
    <property type="entry name" value="Ureidogly_lyase"/>
    <property type="match status" value="1"/>
</dbReference>
<dbReference type="EMBL" id="AYKW01000002">
    <property type="protein sequence ID" value="PIL36167.1"/>
    <property type="molecule type" value="Genomic_DNA"/>
</dbReference>
<dbReference type="Proteomes" id="UP000230002">
    <property type="component" value="Unassembled WGS sequence"/>
</dbReference>
<keyword evidence="9" id="KW-1185">Reference proteome</keyword>
<dbReference type="CDD" id="cd20298">
    <property type="entry name" value="cupin_UAH"/>
    <property type="match status" value="1"/>
</dbReference>
<sequence>MSYKRIPLHDFKDAFSTTIELSSVALGGQVLSVSDEFFAEAFHLLLVEPAPSLKGQFGPKGALFSGWESRRHNPNYDWCIIKLVTAGSISGFDIDTSHFNGNEAPEASVDILYSPDGTAPEVYDPRWEELLPKVTLGPSSRHLFGVQPSKGINYVKLNMYPDGGIARFRVYGLVTPVFPPDTSAIFDLAHVFAGGRVVYTSDQHFGVGSNLILPGRGKDMGDGWETKRSRAPGHKDWAIIRLGDVGYLSQVEIDTAHFKGNFPESCELHAVNRPDNLVPTDLPADEWTPILPRTKLGPHRQHFFQLERHAVEGKSYTHVKITIYPDGGIKRVRLLGQRATGATAQAADAVNGPSELAEEVPPTSGRPVQTVKGPAIPALPLTAEAFAPFGKVVQAYADVNAVPDPRHTRITGANQRTATKFHKLALLASSYPEHARADATAGLSVYRCRPIDVRPGGEWEVKLLERHPYTNQAFIPMGGGSGVAADVDALEDPGTRYLVIVAKNGPDDRPALASMRAFTASAGQGIVYDTGVWHHPMAALHKNMDFTCVETQIGNGDRLDCEIVDLDGTAGYYRVQIPIA</sequence>
<dbReference type="InterPro" id="IPR008979">
    <property type="entry name" value="Galactose-bd-like_sf"/>
</dbReference>
<evidence type="ECO:0000259" key="7">
    <source>
        <dbReference type="Pfam" id="PF03561"/>
    </source>
</evidence>
<dbReference type="InterPro" id="IPR007247">
    <property type="entry name" value="Ureidogly_lyase"/>
</dbReference>
<dbReference type="Gene3D" id="2.60.120.480">
    <property type="entry name" value="Ureidoglycolate hydrolase"/>
    <property type="match status" value="1"/>
</dbReference>
<evidence type="ECO:0000256" key="6">
    <source>
        <dbReference type="ARBA" id="ARBA00047684"/>
    </source>
</evidence>
<dbReference type="InterPro" id="IPR047233">
    <property type="entry name" value="UAH_cupin"/>
</dbReference>
<feature type="domain" description="Allantoicase" evidence="7">
    <location>
        <begin position="194"/>
        <end position="338"/>
    </location>
</feature>